<evidence type="ECO:0000313" key="2">
    <source>
        <dbReference type="Proteomes" id="UP001292079"/>
    </source>
</evidence>
<keyword evidence="2" id="KW-1185">Reference proteome</keyword>
<sequence>MNKAVALFKNPDFSIKELIYSLYLDTLLIRQCFQATFILLDSKYDNKSDCSMRICPTNLFIFRDNQRINVPSLLTTSNTGNITSWTYSPFNIDENIDWLPNLIIHQTPLLVNIPLSSINASNMSIRWLICLRLTIEIRDKNNWKGQFIASLHPHVINSSITFISWLSPKITINLQHCSNEQITLNLFAYTSNDIFHTNHDYITTLNNNYSNITTIHLNVHFVNNSNSCNLHLFNPFKLSFSNFIHNHYQLHNYFLIMSSCMILKPINLLPSCIYPYCKQWTIINNETNQCISYSITNQQLIINIIESILNELCIWHVYKVNKCIFYLITNGIFNGLCLCVNVNCSSSNPWIIEIYSSSLKLLHLFDQVLLTRNSVNDFSFTPYTRSLENNVKLLNCKSNTQYSIKNMLNCLINETEYLLNQITQLIECTMRKRIPDLSIFLENLTNNLDIAHRSSEWRTIVNKASSIPIDMNVSQLNFEYSQLQLQTDNSVKQFCYEKFI</sequence>
<dbReference type="Proteomes" id="UP001292079">
    <property type="component" value="Unassembled WGS sequence"/>
</dbReference>
<name>A0AAE1ZKF9_SCHME</name>
<comment type="caution">
    <text evidence="1">The sequence shown here is derived from an EMBL/GenBank/DDBJ whole genome shotgun (WGS) entry which is preliminary data.</text>
</comment>
<proteinExistence type="predicted"/>
<dbReference type="EMBL" id="JALJAT010000001">
    <property type="protein sequence ID" value="KAK4475515.1"/>
    <property type="molecule type" value="Genomic_DNA"/>
</dbReference>
<evidence type="ECO:0000313" key="1">
    <source>
        <dbReference type="EMBL" id="KAK4475515.1"/>
    </source>
</evidence>
<organism evidence="1 2">
    <name type="scientific">Schistosoma mekongi</name>
    <name type="common">Parasitic worm</name>
    <dbReference type="NCBI Taxonomy" id="38744"/>
    <lineage>
        <taxon>Eukaryota</taxon>
        <taxon>Metazoa</taxon>
        <taxon>Spiralia</taxon>
        <taxon>Lophotrochozoa</taxon>
        <taxon>Platyhelminthes</taxon>
        <taxon>Trematoda</taxon>
        <taxon>Digenea</taxon>
        <taxon>Strigeidida</taxon>
        <taxon>Schistosomatoidea</taxon>
        <taxon>Schistosomatidae</taxon>
        <taxon>Schistosoma</taxon>
    </lineage>
</organism>
<gene>
    <name evidence="1" type="ORF">MN116_002561</name>
</gene>
<protein>
    <submittedName>
        <fullName evidence="1">Uncharacterized protein</fullName>
    </submittedName>
</protein>
<reference evidence="1" key="2">
    <citation type="journal article" date="2023" name="Infect Dis Poverty">
        <title>Chromosome-scale genome of the human blood fluke Schistosoma mekongi and its implications for public health.</title>
        <authorList>
            <person name="Zhou M."/>
            <person name="Xu L."/>
            <person name="Xu D."/>
            <person name="Chen W."/>
            <person name="Khan J."/>
            <person name="Hu Y."/>
            <person name="Huang H."/>
            <person name="Wei H."/>
            <person name="Zhang Y."/>
            <person name="Chusongsang P."/>
            <person name="Tanasarnprasert K."/>
            <person name="Hu X."/>
            <person name="Limpanont Y."/>
            <person name="Lv Z."/>
        </authorList>
    </citation>
    <scope>NUCLEOTIDE SEQUENCE</scope>
    <source>
        <strain evidence="1">LV_2022a</strain>
    </source>
</reference>
<reference evidence="1" key="1">
    <citation type="submission" date="2022-04" db="EMBL/GenBank/DDBJ databases">
        <authorList>
            <person name="Xu L."/>
            <person name="Lv Z."/>
        </authorList>
    </citation>
    <scope>NUCLEOTIDE SEQUENCE</scope>
    <source>
        <strain evidence="1">LV_2022a</strain>
    </source>
</reference>
<dbReference type="AlphaFoldDB" id="A0AAE1ZKF9"/>
<accession>A0AAE1ZKF9</accession>